<feature type="signal peptide" evidence="1">
    <location>
        <begin position="1"/>
        <end position="19"/>
    </location>
</feature>
<organism evidence="2 3">
    <name type="scientific">Epilithonimonas xixisoli</name>
    <dbReference type="NCBI Taxonomy" id="1476462"/>
    <lineage>
        <taxon>Bacteria</taxon>
        <taxon>Pseudomonadati</taxon>
        <taxon>Bacteroidota</taxon>
        <taxon>Flavobacteriia</taxon>
        <taxon>Flavobacteriales</taxon>
        <taxon>Weeksellaceae</taxon>
        <taxon>Chryseobacterium group</taxon>
        <taxon>Epilithonimonas</taxon>
    </lineage>
</organism>
<accession>A0A4R8I9W9</accession>
<dbReference type="Pfam" id="PF13036">
    <property type="entry name" value="LpoB"/>
    <property type="match status" value="1"/>
</dbReference>
<evidence type="ECO:0000313" key="2">
    <source>
        <dbReference type="EMBL" id="TDX86320.1"/>
    </source>
</evidence>
<evidence type="ECO:0000256" key="1">
    <source>
        <dbReference type="SAM" id="SignalP"/>
    </source>
</evidence>
<gene>
    <name evidence="2" type="ORF">B0I22_0434</name>
</gene>
<dbReference type="OrthoDB" id="1421388at2"/>
<dbReference type="RefSeq" id="WP_133942943.1">
    <property type="nucleotide sequence ID" value="NZ_SOEO01000001.1"/>
</dbReference>
<dbReference type="EMBL" id="SOEO01000001">
    <property type="protein sequence ID" value="TDX86320.1"/>
    <property type="molecule type" value="Genomic_DNA"/>
</dbReference>
<reference evidence="2 3" key="1">
    <citation type="submission" date="2019-03" db="EMBL/GenBank/DDBJ databases">
        <title>Genomic Encyclopedia of Type Strains, Phase III (KMG-III): the genomes of soil and plant-associated and newly described type strains.</title>
        <authorList>
            <person name="Whitman W."/>
        </authorList>
    </citation>
    <scope>NUCLEOTIDE SEQUENCE [LARGE SCALE GENOMIC DNA]</scope>
    <source>
        <strain evidence="2 3">CGMCC 1.12802</strain>
    </source>
</reference>
<dbReference type="Gene3D" id="3.40.50.10610">
    <property type="entry name" value="ABC-type transport auxiliary lipoprotein component"/>
    <property type="match status" value="1"/>
</dbReference>
<dbReference type="InterPro" id="IPR014094">
    <property type="entry name" value="LpoB"/>
</dbReference>
<dbReference type="AlphaFoldDB" id="A0A4R8I9W9"/>
<sequence length="277" mass="30247">MTKKLLFLLIALSFSRISAQKDDRIVIGVTAFTCDENPRFVGLVTEKVVEMLTNAKRFRVVDRTSSDRVNDELELQKSEAFIDSKNVVEQGASLAAEKIITGHITKIPVYSMKGANGGVNGYKASVAFQMKIVDVATGLSTDATSFEGKASELMLSPESAVQNAIKSIQTEINQYFKLNFPLQGKIVKLLPDDKNRTKVLVNLGKHAGINVGDKLSVEMIELIDGQKYPQKIGTVEVVNLAGDNLSEAIASDRKSAQSISSNFSESKKLECTLITKK</sequence>
<keyword evidence="3" id="KW-1185">Reference proteome</keyword>
<dbReference type="Proteomes" id="UP000295313">
    <property type="component" value="Unassembled WGS sequence"/>
</dbReference>
<keyword evidence="1" id="KW-0732">Signal</keyword>
<proteinExistence type="predicted"/>
<name>A0A4R8I9W9_9FLAO</name>
<evidence type="ECO:0000313" key="3">
    <source>
        <dbReference type="Proteomes" id="UP000295313"/>
    </source>
</evidence>
<feature type="chain" id="PRO_5020842150" evidence="1">
    <location>
        <begin position="20"/>
        <end position="277"/>
    </location>
</feature>
<protein>
    <submittedName>
        <fullName evidence="2">Peptidoglycan-synthase activator LpoB</fullName>
    </submittedName>
</protein>
<comment type="caution">
    <text evidence="2">The sequence shown here is derived from an EMBL/GenBank/DDBJ whole genome shotgun (WGS) entry which is preliminary data.</text>
</comment>